<feature type="compositionally biased region" description="Pro residues" evidence="1">
    <location>
        <begin position="1"/>
        <end position="15"/>
    </location>
</feature>
<feature type="region of interest" description="Disordered" evidence="1">
    <location>
        <begin position="86"/>
        <end position="109"/>
    </location>
</feature>
<dbReference type="PANTHER" id="PTHR10132:SF16">
    <property type="entry name" value="ALPHA-SARCOGLYCAN"/>
    <property type="match status" value="1"/>
</dbReference>
<sequence length="109" mass="11881">MMWPQPWPWGCPWPLSPTTTSSPSSLEREPFLEAFTGSEDDDAPVTFRAHLWGHPDLPRWLRLAQRGPGQPGFLYGCPGAPEAARRGTGWAGGHGDGLNAPEGVWGHLP</sequence>
<evidence type="ECO:0000259" key="2">
    <source>
        <dbReference type="Pfam" id="PF05510"/>
    </source>
</evidence>
<dbReference type="Ensembl" id="ENSJHYT00000011459.1">
    <property type="protein sequence ID" value="ENSJHYP00000009461.1"/>
    <property type="gene ID" value="ENSJHYG00000007465.1"/>
</dbReference>
<organism evidence="3 4">
    <name type="scientific">Junco hyemalis</name>
    <name type="common">Dark-eyed junco</name>
    <dbReference type="NCBI Taxonomy" id="40217"/>
    <lineage>
        <taxon>Eukaryota</taxon>
        <taxon>Metazoa</taxon>
        <taxon>Chordata</taxon>
        <taxon>Craniata</taxon>
        <taxon>Vertebrata</taxon>
        <taxon>Euteleostomi</taxon>
        <taxon>Archelosauria</taxon>
        <taxon>Archosauria</taxon>
        <taxon>Dinosauria</taxon>
        <taxon>Saurischia</taxon>
        <taxon>Theropoda</taxon>
        <taxon>Coelurosauria</taxon>
        <taxon>Aves</taxon>
        <taxon>Neognathae</taxon>
        <taxon>Neoaves</taxon>
        <taxon>Telluraves</taxon>
        <taxon>Australaves</taxon>
        <taxon>Passeriformes</taxon>
        <taxon>Passerellidae</taxon>
        <taxon>Junco</taxon>
    </lineage>
</organism>
<accession>A0A8C5NM10</accession>
<dbReference type="Proteomes" id="UP000694408">
    <property type="component" value="Unplaced"/>
</dbReference>
<dbReference type="GO" id="GO:0016012">
    <property type="term" value="C:sarcoglycan complex"/>
    <property type="evidence" value="ECO:0007669"/>
    <property type="project" value="InterPro"/>
</dbReference>
<dbReference type="Pfam" id="PF05510">
    <property type="entry name" value="Sarcoglycan_2"/>
    <property type="match status" value="1"/>
</dbReference>
<protein>
    <submittedName>
        <fullName evidence="3">Sarcoglycan alpha</fullName>
    </submittedName>
</protein>
<feature type="region of interest" description="Disordered" evidence="1">
    <location>
        <begin position="1"/>
        <end position="27"/>
    </location>
</feature>
<keyword evidence="4" id="KW-1185">Reference proteome</keyword>
<dbReference type="PANTHER" id="PTHR10132">
    <property type="entry name" value="ALPHA-/EPSILON-SARCOGLYCAN FAMILY MEMBER"/>
    <property type="match status" value="1"/>
</dbReference>
<feature type="domain" description="Sarcoglycan alpha/epsilon N-terminal" evidence="2">
    <location>
        <begin position="26"/>
        <end position="85"/>
    </location>
</feature>
<evidence type="ECO:0000256" key="1">
    <source>
        <dbReference type="SAM" id="MobiDB-lite"/>
    </source>
</evidence>
<dbReference type="InterPro" id="IPR048346">
    <property type="entry name" value="Sarcoglycan_N"/>
</dbReference>
<evidence type="ECO:0000313" key="3">
    <source>
        <dbReference type="Ensembl" id="ENSJHYP00000009461.1"/>
    </source>
</evidence>
<reference evidence="3" key="2">
    <citation type="submission" date="2025-09" db="UniProtKB">
        <authorList>
            <consortium name="Ensembl"/>
        </authorList>
    </citation>
    <scope>IDENTIFICATION</scope>
</reference>
<dbReference type="InterPro" id="IPR008908">
    <property type="entry name" value="Sarcoglycan_alpha/epsilon"/>
</dbReference>
<dbReference type="AlphaFoldDB" id="A0A8C5NM10"/>
<name>A0A8C5NM10_JUNHY</name>
<proteinExistence type="predicted"/>
<evidence type="ECO:0000313" key="4">
    <source>
        <dbReference type="Proteomes" id="UP000694408"/>
    </source>
</evidence>
<feature type="compositionally biased region" description="Low complexity" evidence="1">
    <location>
        <begin position="16"/>
        <end position="25"/>
    </location>
</feature>
<reference evidence="3" key="1">
    <citation type="submission" date="2025-08" db="UniProtKB">
        <authorList>
            <consortium name="Ensembl"/>
        </authorList>
    </citation>
    <scope>IDENTIFICATION</scope>
</reference>